<dbReference type="Proteomes" id="UP000230750">
    <property type="component" value="Unassembled WGS sequence"/>
</dbReference>
<evidence type="ECO:0000313" key="3">
    <source>
        <dbReference type="EMBL" id="PIK53623.1"/>
    </source>
</evidence>
<proteinExistence type="predicted"/>
<dbReference type="Pfam" id="PF03372">
    <property type="entry name" value="Exo_endo_phos"/>
    <property type="match status" value="1"/>
</dbReference>
<dbReference type="InterPro" id="IPR036691">
    <property type="entry name" value="Endo/exonu/phosph_ase_sf"/>
</dbReference>
<evidence type="ECO:0000256" key="1">
    <source>
        <dbReference type="SAM" id="SignalP"/>
    </source>
</evidence>
<dbReference type="EMBL" id="MRZV01000279">
    <property type="protein sequence ID" value="PIK53623.1"/>
    <property type="molecule type" value="Genomic_DNA"/>
</dbReference>
<dbReference type="STRING" id="307972.A0A2G8L018"/>
<dbReference type="Gene3D" id="3.60.10.10">
    <property type="entry name" value="Endonuclease/exonuclease/phosphatase"/>
    <property type="match status" value="1"/>
</dbReference>
<keyword evidence="3" id="KW-0255">Endonuclease</keyword>
<feature type="domain" description="Endonuclease/exonuclease/phosphatase" evidence="2">
    <location>
        <begin position="20"/>
        <end position="127"/>
    </location>
</feature>
<evidence type="ECO:0000313" key="4">
    <source>
        <dbReference type="Proteomes" id="UP000230750"/>
    </source>
</evidence>
<dbReference type="GO" id="GO:0003964">
    <property type="term" value="F:RNA-directed DNA polymerase activity"/>
    <property type="evidence" value="ECO:0007669"/>
    <property type="project" value="UniProtKB-KW"/>
</dbReference>
<name>A0A2G8L018_STIJA</name>
<keyword evidence="3" id="KW-0540">Nuclease</keyword>
<organism evidence="3 4">
    <name type="scientific">Stichopus japonicus</name>
    <name type="common">Sea cucumber</name>
    <dbReference type="NCBI Taxonomy" id="307972"/>
    <lineage>
        <taxon>Eukaryota</taxon>
        <taxon>Metazoa</taxon>
        <taxon>Echinodermata</taxon>
        <taxon>Eleutherozoa</taxon>
        <taxon>Echinozoa</taxon>
        <taxon>Holothuroidea</taxon>
        <taxon>Aspidochirotacea</taxon>
        <taxon>Aspidochirotida</taxon>
        <taxon>Stichopodidae</taxon>
        <taxon>Apostichopus</taxon>
    </lineage>
</organism>
<keyword evidence="3" id="KW-0548">Nucleotidyltransferase</keyword>
<dbReference type="InterPro" id="IPR005135">
    <property type="entry name" value="Endo/exonuclease/phosphatase"/>
</dbReference>
<comment type="caution">
    <text evidence="3">The sequence shown here is derived from an EMBL/GenBank/DDBJ whole genome shotgun (WGS) entry which is preliminary data.</text>
</comment>
<dbReference type="PANTHER" id="PTHR23227">
    <property type="entry name" value="BUCENTAUR RELATED"/>
    <property type="match status" value="1"/>
</dbReference>
<keyword evidence="3" id="KW-0378">Hydrolase</keyword>
<protein>
    <submittedName>
        <fullName evidence="3">Endonuclease-reverse transcriptase</fullName>
    </submittedName>
</protein>
<dbReference type="PANTHER" id="PTHR23227:SF67">
    <property type="entry name" value="CRANIOFACIAL DEVELOPMENT PROTEIN 2-LIKE"/>
    <property type="match status" value="1"/>
</dbReference>
<dbReference type="GO" id="GO:0004519">
    <property type="term" value="F:endonuclease activity"/>
    <property type="evidence" value="ECO:0007669"/>
    <property type="project" value="UniProtKB-KW"/>
</dbReference>
<dbReference type="InterPro" id="IPR027124">
    <property type="entry name" value="Swc5/CFDP1/2"/>
</dbReference>
<keyword evidence="3" id="KW-0695">RNA-directed DNA polymerase</keyword>
<keyword evidence="4" id="KW-1185">Reference proteome</keyword>
<reference evidence="3 4" key="1">
    <citation type="journal article" date="2017" name="PLoS Biol.">
        <title>The sea cucumber genome provides insights into morphological evolution and visceral regeneration.</title>
        <authorList>
            <person name="Zhang X."/>
            <person name="Sun L."/>
            <person name="Yuan J."/>
            <person name="Sun Y."/>
            <person name="Gao Y."/>
            <person name="Zhang L."/>
            <person name="Li S."/>
            <person name="Dai H."/>
            <person name="Hamel J.F."/>
            <person name="Liu C."/>
            <person name="Yu Y."/>
            <person name="Liu S."/>
            <person name="Lin W."/>
            <person name="Guo K."/>
            <person name="Jin S."/>
            <person name="Xu P."/>
            <person name="Storey K.B."/>
            <person name="Huan P."/>
            <person name="Zhang T."/>
            <person name="Zhou Y."/>
            <person name="Zhang J."/>
            <person name="Lin C."/>
            <person name="Li X."/>
            <person name="Xing L."/>
            <person name="Huo D."/>
            <person name="Sun M."/>
            <person name="Wang L."/>
            <person name="Mercier A."/>
            <person name="Li F."/>
            <person name="Yang H."/>
            <person name="Xiang J."/>
        </authorList>
    </citation>
    <scope>NUCLEOTIDE SEQUENCE [LARGE SCALE GENOMIC DNA]</scope>
    <source>
        <strain evidence="3">Shaxun</strain>
        <tissue evidence="3">Muscle</tissue>
    </source>
</reference>
<feature type="signal peptide" evidence="1">
    <location>
        <begin position="1"/>
        <end position="25"/>
    </location>
</feature>
<keyword evidence="1" id="KW-0732">Signal</keyword>
<dbReference type="SUPFAM" id="SSF56219">
    <property type="entry name" value="DNase I-like"/>
    <property type="match status" value="1"/>
</dbReference>
<evidence type="ECO:0000259" key="2">
    <source>
        <dbReference type="Pfam" id="PF03372"/>
    </source>
</evidence>
<keyword evidence="3" id="KW-0808">Transferase</keyword>
<accession>A0A2G8L018</accession>
<feature type="chain" id="PRO_5013890012" evidence="1">
    <location>
        <begin position="26"/>
        <end position="432"/>
    </location>
</feature>
<gene>
    <name evidence="3" type="ORF">BSL78_09476</name>
</gene>
<dbReference type="OrthoDB" id="410104at2759"/>
<dbReference type="AlphaFoldDB" id="A0A2G8L018"/>
<sequence>MAVRLKLKIGTLLVIAVYAPTSVAADDVISAFYHQLDRWIHDNLKTNEKLIVAGDFNAKLGTERINVSVLGPYGYGERNERGDRLIDFCTSNNLTAAHTWFRKRPSRKVTWTSRANNARNAIDHILIDCATKPTKQQPKPDLNSLRDPTTTQTLCDAVRDKLHEFNKLDEISTLIHTNAVEACNVAPFRINQPYLTPTTIQLIQDKREARNTADFPRLRNAVKRACKGDMEKWLLQQVETINHAFSTNDTRTLFKTTNLLTVKPIAPLANIKDKNGCVLLTVDDEVQRWEEYARELFHSDNQRPAVIRYPCTPHPPTSEEINTAIKSLKNNKAPGSDLVLSEFIKSVAEDAHIRLALDKAVQDMWLTGTWPYSLTNSSYIVLHKKNDRGNCSNYRTLALISHMSKMILNIIQQRLIPFVAIEFQMHSVDLSR</sequence>